<proteinExistence type="predicted"/>
<feature type="chain" id="PRO_5047451427" description="Formylmethanofuran dehydrogenase subunit E domain-containing protein" evidence="1">
    <location>
        <begin position="27"/>
        <end position="233"/>
    </location>
</feature>
<dbReference type="RefSeq" id="WP_265424973.1">
    <property type="nucleotide sequence ID" value="NZ_JAPFPW010000008.1"/>
</dbReference>
<evidence type="ECO:0000313" key="3">
    <source>
        <dbReference type="Proteomes" id="UP001209681"/>
    </source>
</evidence>
<protein>
    <recommendedName>
        <fullName evidence="4">Formylmethanofuran dehydrogenase subunit E domain-containing protein</fullName>
    </recommendedName>
</protein>
<evidence type="ECO:0000256" key="1">
    <source>
        <dbReference type="SAM" id="SignalP"/>
    </source>
</evidence>
<evidence type="ECO:0008006" key="4">
    <source>
        <dbReference type="Google" id="ProtNLM"/>
    </source>
</evidence>
<gene>
    <name evidence="2" type="ORF">OOT00_08730</name>
</gene>
<keyword evidence="1" id="KW-0732">Signal</keyword>
<evidence type="ECO:0000313" key="2">
    <source>
        <dbReference type="EMBL" id="MCW7754070.1"/>
    </source>
</evidence>
<reference evidence="2 3" key="1">
    <citation type="submission" date="2022-11" db="EMBL/GenBank/DDBJ databases">
        <title>Desulfobotulus tamanensis H1 sp. nov. - anaerobic, alkaliphilic, sulphate reducing bacterium isolated from terrestrial mud volcano.</title>
        <authorList>
            <person name="Frolova A."/>
            <person name="Merkel A.Y."/>
            <person name="Slobodkin A.I."/>
        </authorList>
    </citation>
    <scope>NUCLEOTIDE SEQUENCE [LARGE SCALE GENOMIC DNA]</scope>
    <source>
        <strain evidence="2 3">H1</strain>
    </source>
</reference>
<dbReference type="Proteomes" id="UP001209681">
    <property type="component" value="Unassembled WGS sequence"/>
</dbReference>
<organism evidence="2 3">
    <name type="scientific">Desulfobotulus pelophilus</name>
    <dbReference type="NCBI Taxonomy" id="2823377"/>
    <lineage>
        <taxon>Bacteria</taxon>
        <taxon>Pseudomonadati</taxon>
        <taxon>Thermodesulfobacteriota</taxon>
        <taxon>Desulfobacteria</taxon>
        <taxon>Desulfobacterales</taxon>
        <taxon>Desulfobacteraceae</taxon>
        <taxon>Desulfobotulus</taxon>
    </lineage>
</organism>
<keyword evidence="3" id="KW-1185">Reference proteome</keyword>
<sequence length="233" mass="26144">MIKHRLCSCILGFTLICLGVATPLMASEKKNYPEALKKIPPLMATQNGEVRIIHLTDVLDFYNKTCPGTVLSFIAIRYGVDTLFGEDTPDLDDLVVMSRVGGGPLDTLDFILKGGNPANRTWPPAGIDRSMENYVLQFYRKSTLQGLTVSLRKDVWSTADSYCSSAAPTGETAQQRRTDLRRFIFQTLPAVHPSEAFEASAVYTFIPWGSMTEPEMRRNIRHQRRQHTETQEG</sequence>
<comment type="caution">
    <text evidence="2">The sequence shown here is derived from an EMBL/GenBank/DDBJ whole genome shotgun (WGS) entry which is preliminary data.</text>
</comment>
<accession>A0ABT3N9C7</accession>
<name>A0ABT3N9C7_9BACT</name>
<dbReference type="EMBL" id="JAPFPW010000008">
    <property type="protein sequence ID" value="MCW7754070.1"/>
    <property type="molecule type" value="Genomic_DNA"/>
</dbReference>
<feature type="signal peptide" evidence="1">
    <location>
        <begin position="1"/>
        <end position="26"/>
    </location>
</feature>